<dbReference type="GO" id="GO:0005509">
    <property type="term" value="F:calcium ion binding"/>
    <property type="evidence" value="ECO:0007669"/>
    <property type="project" value="InterPro"/>
</dbReference>
<comment type="caution">
    <text evidence="6">The sequence shown here is derived from an EMBL/GenBank/DDBJ whole genome shotgun (WGS) entry which is preliminary data.</text>
</comment>
<evidence type="ECO:0000256" key="5">
    <source>
        <dbReference type="ARBA" id="ARBA00023157"/>
    </source>
</evidence>
<evidence type="ECO:0008006" key="8">
    <source>
        <dbReference type="Google" id="ProtNLM"/>
    </source>
</evidence>
<evidence type="ECO:0000313" key="6">
    <source>
        <dbReference type="EMBL" id="KAK9166659.1"/>
    </source>
</evidence>
<dbReference type="GO" id="GO:0005783">
    <property type="term" value="C:endoplasmic reticulum"/>
    <property type="evidence" value="ECO:0007669"/>
    <property type="project" value="TreeGrafter"/>
</dbReference>
<comment type="similarity">
    <text evidence="3">Belongs to the glycosyl hydrolase 47 family.</text>
</comment>
<reference evidence="6 7" key="1">
    <citation type="submission" date="2024-01" db="EMBL/GenBank/DDBJ databases">
        <title>Genome assemblies of Stephania.</title>
        <authorList>
            <person name="Yang L."/>
        </authorList>
    </citation>
    <scope>NUCLEOTIDE SEQUENCE [LARGE SCALE GENOMIC DNA]</scope>
    <source>
        <strain evidence="6">JXDWG</strain>
        <tissue evidence="6">Leaf</tissue>
    </source>
</reference>
<dbReference type="InterPro" id="IPR012341">
    <property type="entry name" value="6hp_glycosidase-like_sf"/>
</dbReference>
<comment type="cofactor">
    <cofactor evidence="1">
        <name>Ca(2+)</name>
        <dbReference type="ChEBI" id="CHEBI:29108"/>
    </cofactor>
</comment>
<dbReference type="EMBL" id="JBBNAG010000001">
    <property type="protein sequence ID" value="KAK9166659.1"/>
    <property type="molecule type" value="Genomic_DNA"/>
</dbReference>
<dbReference type="InterPro" id="IPR001382">
    <property type="entry name" value="Glyco_hydro_47"/>
</dbReference>
<dbReference type="GO" id="GO:0004571">
    <property type="term" value="F:mannosyl-oligosaccharide 1,2-alpha-mannosidase activity"/>
    <property type="evidence" value="ECO:0007669"/>
    <property type="project" value="InterPro"/>
</dbReference>
<dbReference type="SUPFAM" id="SSF48225">
    <property type="entry name" value="Seven-hairpin glycosidases"/>
    <property type="match status" value="1"/>
</dbReference>
<keyword evidence="7" id="KW-1185">Reference proteome</keyword>
<dbReference type="GO" id="GO:0005975">
    <property type="term" value="P:carbohydrate metabolic process"/>
    <property type="evidence" value="ECO:0007669"/>
    <property type="project" value="InterPro"/>
</dbReference>
<dbReference type="Gene3D" id="1.50.10.10">
    <property type="match status" value="1"/>
</dbReference>
<evidence type="ECO:0000256" key="2">
    <source>
        <dbReference type="ARBA" id="ARBA00004922"/>
    </source>
</evidence>
<name>A0AAP0Q5F8_9MAGN</name>
<evidence type="ECO:0000256" key="4">
    <source>
        <dbReference type="ARBA" id="ARBA00022801"/>
    </source>
</evidence>
<keyword evidence="4" id="KW-0378">Hydrolase</keyword>
<dbReference type="AlphaFoldDB" id="A0AAP0Q5F8"/>
<dbReference type="InterPro" id="IPR050749">
    <property type="entry name" value="Glycosyl_Hydrolase_47"/>
</dbReference>
<evidence type="ECO:0000256" key="1">
    <source>
        <dbReference type="ARBA" id="ARBA00001913"/>
    </source>
</evidence>
<dbReference type="GO" id="GO:0000139">
    <property type="term" value="C:Golgi membrane"/>
    <property type="evidence" value="ECO:0007669"/>
    <property type="project" value="TreeGrafter"/>
</dbReference>
<dbReference type="Pfam" id="PF01532">
    <property type="entry name" value="Glyco_hydro_47"/>
    <property type="match status" value="1"/>
</dbReference>
<accession>A0AAP0Q5F8</accession>
<evidence type="ECO:0000313" key="7">
    <source>
        <dbReference type="Proteomes" id="UP001419268"/>
    </source>
</evidence>
<dbReference type="Proteomes" id="UP001419268">
    <property type="component" value="Unassembled WGS sequence"/>
</dbReference>
<proteinExistence type="inferred from homology"/>
<dbReference type="PANTHER" id="PTHR11742">
    <property type="entry name" value="MANNOSYL-OLIGOSACCHARIDE ALPHA-1,2-MANNOSIDASE-RELATED"/>
    <property type="match status" value="1"/>
</dbReference>
<keyword evidence="5" id="KW-1015">Disulfide bond</keyword>
<dbReference type="PANTHER" id="PTHR11742:SF6">
    <property type="entry name" value="MANNOSYL-OLIGOSACCHARIDE ALPHA-1,2-MANNOSIDASE IA-RELATED"/>
    <property type="match status" value="1"/>
</dbReference>
<protein>
    <recommendedName>
        <fullName evidence="8">Alpha-1,2-Mannosidase</fullName>
    </recommendedName>
</protein>
<organism evidence="6 7">
    <name type="scientific">Stephania cephalantha</name>
    <dbReference type="NCBI Taxonomy" id="152367"/>
    <lineage>
        <taxon>Eukaryota</taxon>
        <taxon>Viridiplantae</taxon>
        <taxon>Streptophyta</taxon>
        <taxon>Embryophyta</taxon>
        <taxon>Tracheophyta</taxon>
        <taxon>Spermatophyta</taxon>
        <taxon>Magnoliopsida</taxon>
        <taxon>Ranunculales</taxon>
        <taxon>Menispermaceae</taxon>
        <taxon>Menispermoideae</taxon>
        <taxon>Cissampelideae</taxon>
        <taxon>Stephania</taxon>
    </lineage>
</organism>
<comment type="pathway">
    <text evidence="2">Protein modification; protein glycosylation.</text>
</comment>
<sequence>MFGGSIQVEGTRLFYPRLRYGSYGALLEPQSKDGVNSFGGLGATLIDSLDTLFIMGLDEQFQKAKE</sequence>
<evidence type="ECO:0000256" key="3">
    <source>
        <dbReference type="ARBA" id="ARBA00007658"/>
    </source>
</evidence>
<gene>
    <name evidence="6" type="ORF">Scep_001850</name>
</gene>
<dbReference type="InterPro" id="IPR036026">
    <property type="entry name" value="Seven-hairpin_glycosidases"/>
</dbReference>